<sequence>METPHAPPDTMKINDLLKDDEIVFRGRCASRIPIIIVTDYSFLRGEFDKMSDDPINDDNESDVSMDEQSKEKDSCCSSPTSIYSLLASSDGGVPVSSSTVRSDSLSASYRHLVSPSKASTIEGTRSSRYSGGGDGGTASSGSNCPQQGDEGSKDRKSKDGNVHDRVLLLIVEDYFGTPASATDVLKERIQMWMVDVAAGPHALPHYAIIDPEILEPCSK</sequence>
<dbReference type="OrthoDB" id="10483947at2759"/>
<dbReference type="Proteomes" id="UP000277580">
    <property type="component" value="Unassembled WGS sequence"/>
</dbReference>
<accession>A0A3N4KIK6</accession>
<dbReference type="EMBL" id="ML119143">
    <property type="protein sequence ID" value="RPB10350.1"/>
    <property type="molecule type" value="Genomic_DNA"/>
</dbReference>
<organism evidence="2 3">
    <name type="scientific">Morchella conica CCBAS932</name>
    <dbReference type="NCBI Taxonomy" id="1392247"/>
    <lineage>
        <taxon>Eukaryota</taxon>
        <taxon>Fungi</taxon>
        <taxon>Dikarya</taxon>
        <taxon>Ascomycota</taxon>
        <taxon>Pezizomycotina</taxon>
        <taxon>Pezizomycetes</taxon>
        <taxon>Pezizales</taxon>
        <taxon>Morchellaceae</taxon>
        <taxon>Morchella</taxon>
    </lineage>
</organism>
<evidence type="ECO:0000313" key="2">
    <source>
        <dbReference type="EMBL" id="RPB10350.1"/>
    </source>
</evidence>
<feature type="region of interest" description="Disordered" evidence="1">
    <location>
        <begin position="51"/>
        <end position="77"/>
    </location>
</feature>
<reference evidence="2 3" key="1">
    <citation type="journal article" date="2018" name="Nat. Ecol. Evol.">
        <title>Pezizomycetes genomes reveal the molecular basis of ectomycorrhizal truffle lifestyle.</title>
        <authorList>
            <person name="Murat C."/>
            <person name="Payen T."/>
            <person name="Noel B."/>
            <person name="Kuo A."/>
            <person name="Morin E."/>
            <person name="Chen J."/>
            <person name="Kohler A."/>
            <person name="Krizsan K."/>
            <person name="Balestrini R."/>
            <person name="Da Silva C."/>
            <person name="Montanini B."/>
            <person name="Hainaut M."/>
            <person name="Levati E."/>
            <person name="Barry K.W."/>
            <person name="Belfiori B."/>
            <person name="Cichocki N."/>
            <person name="Clum A."/>
            <person name="Dockter R.B."/>
            <person name="Fauchery L."/>
            <person name="Guy J."/>
            <person name="Iotti M."/>
            <person name="Le Tacon F."/>
            <person name="Lindquist E.A."/>
            <person name="Lipzen A."/>
            <person name="Malagnac F."/>
            <person name="Mello A."/>
            <person name="Molinier V."/>
            <person name="Miyauchi S."/>
            <person name="Poulain J."/>
            <person name="Riccioni C."/>
            <person name="Rubini A."/>
            <person name="Sitrit Y."/>
            <person name="Splivallo R."/>
            <person name="Traeger S."/>
            <person name="Wang M."/>
            <person name="Zifcakova L."/>
            <person name="Wipf D."/>
            <person name="Zambonelli A."/>
            <person name="Paolocci F."/>
            <person name="Nowrousian M."/>
            <person name="Ottonello S."/>
            <person name="Baldrian P."/>
            <person name="Spatafora J.W."/>
            <person name="Henrissat B."/>
            <person name="Nagy L.G."/>
            <person name="Aury J.M."/>
            <person name="Wincker P."/>
            <person name="Grigoriev I.V."/>
            <person name="Bonfante P."/>
            <person name="Martin F.M."/>
        </authorList>
    </citation>
    <scope>NUCLEOTIDE SEQUENCE [LARGE SCALE GENOMIC DNA]</scope>
    <source>
        <strain evidence="2 3">CCBAS932</strain>
    </source>
</reference>
<protein>
    <submittedName>
        <fullName evidence="2">Uncharacterized protein</fullName>
    </submittedName>
</protein>
<proteinExistence type="predicted"/>
<feature type="compositionally biased region" description="Basic and acidic residues" evidence="1">
    <location>
        <begin position="150"/>
        <end position="159"/>
    </location>
</feature>
<evidence type="ECO:0000256" key="1">
    <source>
        <dbReference type="SAM" id="MobiDB-lite"/>
    </source>
</evidence>
<name>A0A3N4KIK6_9PEZI</name>
<dbReference type="AlphaFoldDB" id="A0A3N4KIK6"/>
<feature type="region of interest" description="Disordered" evidence="1">
    <location>
        <begin position="116"/>
        <end position="159"/>
    </location>
</feature>
<feature type="compositionally biased region" description="Acidic residues" evidence="1">
    <location>
        <begin position="54"/>
        <end position="65"/>
    </location>
</feature>
<gene>
    <name evidence="2" type="ORF">P167DRAFT_576248</name>
</gene>
<dbReference type="InParanoid" id="A0A3N4KIK6"/>
<keyword evidence="3" id="KW-1185">Reference proteome</keyword>
<evidence type="ECO:0000313" key="3">
    <source>
        <dbReference type="Proteomes" id="UP000277580"/>
    </source>
</evidence>